<evidence type="ECO:0000313" key="1">
    <source>
        <dbReference type="EMBL" id="KAG1897856.1"/>
    </source>
</evidence>
<dbReference type="GeneID" id="64669715"/>
<comment type="caution">
    <text evidence="1">The sequence shown here is derived from an EMBL/GenBank/DDBJ whole genome shotgun (WGS) entry which is preliminary data.</text>
</comment>
<keyword evidence="2" id="KW-1185">Reference proteome</keyword>
<sequence length="323" mass="36926">MSPNIDGARYTAATRKVQTSKPRKAWRTRTKVRIKWTSEQKAALRAKRAQHPINYGTALKEAREVVQHQAEMLYEKFGKHSIEYYYQEVMQKSHLVTQKRSVNHWNAFLSGKLKEHNEEREKQGLSKEKVDVIVVEVSAQWKCMNKEERSDATDNLMQSLGDQREMKDLALYNVPLNAFQDGRKTLDSIDHELSALNARTGMEILLFAVRSDVEHFNQPHIFQTSCTSAFFDACLGTSVGNIALHLEGFSIAGVQKETAVSVKISRMYYVNFNDNIISKHHIVLKNWPLSKFCCPGDISSLNELKVLFYAFDTGVGIHFRLGL</sequence>
<gene>
    <name evidence="1" type="ORF">F5891DRAFT_956561</name>
</gene>
<proteinExistence type="predicted"/>
<dbReference type="Proteomes" id="UP001195769">
    <property type="component" value="Unassembled WGS sequence"/>
</dbReference>
<organism evidence="1 2">
    <name type="scientific">Suillus fuscotomentosus</name>
    <dbReference type="NCBI Taxonomy" id="1912939"/>
    <lineage>
        <taxon>Eukaryota</taxon>
        <taxon>Fungi</taxon>
        <taxon>Dikarya</taxon>
        <taxon>Basidiomycota</taxon>
        <taxon>Agaricomycotina</taxon>
        <taxon>Agaricomycetes</taxon>
        <taxon>Agaricomycetidae</taxon>
        <taxon>Boletales</taxon>
        <taxon>Suillineae</taxon>
        <taxon>Suillaceae</taxon>
        <taxon>Suillus</taxon>
    </lineage>
</organism>
<dbReference type="EMBL" id="JABBWK010000043">
    <property type="protein sequence ID" value="KAG1897856.1"/>
    <property type="molecule type" value="Genomic_DNA"/>
</dbReference>
<accession>A0AAD4E249</accession>
<name>A0AAD4E249_9AGAM</name>
<reference evidence="1" key="1">
    <citation type="journal article" date="2020" name="New Phytol.">
        <title>Comparative genomics reveals dynamic genome evolution in host specialist ectomycorrhizal fungi.</title>
        <authorList>
            <person name="Lofgren L.A."/>
            <person name="Nguyen N.H."/>
            <person name="Vilgalys R."/>
            <person name="Ruytinx J."/>
            <person name="Liao H.L."/>
            <person name="Branco S."/>
            <person name="Kuo A."/>
            <person name="LaButti K."/>
            <person name="Lipzen A."/>
            <person name="Andreopoulos W."/>
            <person name="Pangilinan J."/>
            <person name="Riley R."/>
            <person name="Hundley H."/>
            <person name="Na H."/>
            <person name="Barry K."/>
            <person name="Grigoriev I.V."/>
            <person name="Stajich J.E."/>
            <person name="Kennedy P.G."/>
        </authorList>
    </citation>
    <scope>NUCLEOTIDE SEQUENCE</scope>
    <source>
        <strain evidence="1">FC203</strain>
    </source>
</reference>
<dbReference type="RefSeq" id="XP_041223432.1">
    <property type="nucleotide sequence ID" value="XM_041375417.1"/>
</dbReference>
<protein>
    <submittedName>
        <fullName evidence="1">Uncharacterized protein</fullName>
    </submittedName>
</protein>
<dbReference type="AlphaFoldDB" id="A0AAD4E249"/>
<evidence type="ECO:0000313" key="2">
    <source>
        <dbReference type="Proteomes" id="UP001195769"/>
    </source>
</evidence>